<dbReference type="Pfam" id="PF13561">
    <property type="entry name" value="adh_short_C2"/>
    <property type="match status" value="1"/>
</dbReference>
<evidence type="ECO:0000313" key="11">
    <source>
        <dbReference type="EMBL" id="MBC2889908.1"/>
    </source>
</evidence>
<dbReference type="Gene3D" id="3.40.50.720">
    <property type="entry name" value="NAD(P)-binding Rossmann-like Domain"/>
    <property type="match status" value="1"/>
</dbReference>
<dbReference type="RefSeq" id="WP_185905672.1">
    <property type="nucleotide sequence ID" value="NZ_JACMSE010000008.1"/>
</dbReference>
<comment type="catalytic activity">
    <reaction evidence="5">
        <text>12alpha-hydroxy-3-oxo-5beta-cholan-24-oate + NADH + H(+) = isodeoxycholate + NAD(+)</text>
        <dbReference type="Rhea" id="RHEA:47492"/>
        <dbReference type="ChEBI" id="CHEBI:15378"/>
        <dbReference type="ChEBI" id="CHEBI:57540"/>
        <dbReference type="ChEBI" id="CHEBI:57945"/>
        <dbReference type="ChEBI" id="CHEBI:87733"/>
        <dbReference type="ChEBI" id="CHEBI:87734"/>
    </reaction>
    <physiologicalReaction direction="left-to-right" evidence="5">
        <dbReference type="Rhea" id="RHEA:47493"/>
    </physiologicalReaction>
</comment>
<dbReference type="InterPro" id="IPR050259">
    <property type="entry name" value="SDR"/>
</dbReference>
<sequence>MKELLSGKNIVVTGADGGLGRALVKTLVEQGANVWACCYGVGDAVSADPEGAWPRRVRLDLADRESIEGAFVAIRDARLPVDGLVDNAGIMRTSLFQMTTETSLREQFEVNFFGPYVFTQMVCRLMARRKSGSIVAVSSVNALEASKGKSAYGASKAALAACTASLANEMGPLGIRANCVAPSAVRTPLLDGVSEAALSELVENCALGRIAEPEEVAGVIAFLLSDEASYITGQCIRVDGGLFA</sequence>
<comment type="catalytic activity">
    <reaction evidence="6">
        <text>3-oxochenodeoxycholate + NADH + H(+) = isochenodeoxycholate + NAD(+)</text>
        <dbReference type="Rhea" id="RHEA:47516"/>
        <dbReference type="ChEBI" id="CHEBI:15378"/>
        <dbReference type="ChEBI" id="CHEBI:57540"/>
        <dbReference type="ChEBI" id="CHEBI:57945"/>
        <dbReference type="ChEBI" id="CHEBI:87730"/>
        <dbReference type="ChEBI" id="CHEBI:87731"/>
    </reaction>
    <physiologicalReaction direction="left-to-right" evidence="6">
        <dbReference type="Rhea" id="RHEA:47517"/>
    </physiologicalReaction>
</comment>
<evidence type="ECO:0000256" key="7">
    <source>
        <dbReference type="ARBA" id="ARBA00052497"/>
    </source>
</evidence>
<keyword evidence="3" id="KW-0443">Lipid metabolism</keyword>
<comment type="similarity">
    <text evidence="1">Belongs to the short-chain dehydrogenases/reductases (SDR) family.</text>
</comment>
<dbReference type="GO" id="GO:0016491">
    <property type="term" value="F:oxidoreductase activity"/>
    <property type="evidence" value="ECO:0007669"/>
    <property type="project" value="UniProtKB-KW"/>
</dbReference>
<dbReference type="EC" id="1.1.1.391" evidence="9"/>
<evidence type="ECO:0000313" key="12">
    <source>
        <dbReference type="Proteomes" id="UP000587396"/>
    </source>
</evidence>
<dbReference type="FunFam" id="3.40.50.720:FF:000084">
    <property type="entry name" value="Short-chain dehydrogenase reductase"/>
    <property type="match status" value="1"/>
</dbReference>
<dbReference type="PANTHER" id="PTHR42879:SF2">
    <property type="entry name" value="3-OXOACYL-[ACYL-CARRIER-PROTEIN] REDUCTASE FABG"/>
    <property type="match status" value="1"/>
</dbReference>
<dbReference type="EMBL" id="JACMSE010000008">
    <property type="protein sequence ID" value="MBC2889908.1"/>
    <property type="molecule type" value="Genomic_DNA"/>
</dbReference>
<gene>
    <name evidence="11" type="ORF">H7313_11225</name>
</gene>
<organism evidence="11 12">
    <name type="scientific">Gordonibacter massiliensis</name>
    <name type="common">ex Traore et al. 2017</name>
    <dbReference type="NCBI Taxonomy" id="1841863"/>
    <lineage>
        <taxon>Bacteria</taxon>
        <taxon>Bacillati</taxon>
        <taxon>Actinomycetota</taxon>
        <taxon>Coriobacteriia</taxon>
        <taxon>Eggerthellales</taxon>
        <taxon>Eggerthellaceae</taxon>
        <taxon>Gordonibacter</taxon>
    </lineage>
</organism>
<evidence type="ECO:0000256" key="2">
    <source>
        <dbReference type="ARBA" id="ARBA00023002"/>
    </source>
</evidence>
<evidence type="ECO:0000256" key="8">
    <source>
        <dbReference type="ARBA" id="ARBA00052953"/>
    </source>
</evidence>
<keyword evidence="12" id="KW-1185">Reference proteome</keyword>
<dbReference type="CDD" id="cd05233">
    <property type="entry name" value="SDR_c"/>
    <property type="match status" value="1"/>
</dbReference>
<proteinExistence type="inferred from homology"/>
<evidence type="ECO:0000256" key="4">
    <source>
        <dbReference type="ARBA" id="ARBA00023221"/>
    </source>
</evidence>
<reference evidence="11 12" key="1">
    <citation type="submission" date="2020-08" db="EMBL/GenBank/DDBJ databases">
        <authorList>
            <person name="Liu C."/>
            <person name="Sun Q."/>
        </authorList>
    </citation>
    <scope>NUCLEOTIDE SEQUENCE [LARGE SCALE GENOMIC DNA]</scope>
    <source>
        <strain evidence="11 12">N22</strain>
    </source>
</reference>
<evidence type="ECO:0000256" key="9">
    <source>
        <dbReference type="ARBA" id="ARBA00067031"/>
    </source>
</evidence>
<comment type="caution">
    <text evidence="11">The sequence shown here is derived from an EMBL/GenBank/DDBJ whole genome shotgun (WGS) entry which is preliminary data.</text>
</comment>
<evidence type="ECO:0000256" key="6">
    <source>
        <dbReference type="ARBA" id="ARBA00050953"/>
    </source>
</evidence>
<dbReference type="PRINTS" id="PR00080">
    <property type="entry name" value="SDRFAMILY"/>
</dbReference>
<protein>
    <recommendedName>
        <fullName evidence="9">3beta-hydroxycholanate 3-dehydrogenase (NAD(+))</fullName>
        <ecNumber evidence="9">1.1.1.391</ecNumber>
    </recommendedName>
    <alternativeName>
        <fullName evidence="10">NAD-dependent bile acid 3beta-dehydrogenase</fullName>
    </alternativeName>
</protein>
<keyword evidence="2" id="KW-0560">Oxidoreductase</keyword>
<dbReference type="Proteomes" id="UP000587396">
    <property type="component" value="Unassembled WGS sequence"/>
</dbReference>
<comment type="catalytic activity">
    <reaction evidence="7">
        <text>7alpha,12alpha-dihydroxy-3-oxo-5beta-cholan-24-oate + NADH + H(+) = isocholate + NAD(+)</text>
        <dbReference type="Rhea" id="RHEA:47512"/>
        <dbReference type="ChEBI" id="CHEBI:15378"/>
        <dbReference type="ChEBI" id="CHEBI:57540"/>
        <dbReference type="ChEBI" id="CHEBI:57945"/>
        <dbReference type="ChEBI" id="CHEBI:87735"/>
        <dbReference type="ChEBI" id="CHEBI:87736"/>
    </reaction>
    <physiologicalReaction direction="left-to-right" evidence="7">
        <dbReference type="Rhea" id="RHEA:47513"/>
    </physiologicalReaction>
</comment>
<dbReference type="AlphaFoldDB" id="A0A842JJA3"/>
<dbReference type="SUPFAM" id="SSF51735">
    <property type="entry name" value="NAD(P)-binding Rossmann-fold domains"/>
    <property type="match status" value="1"/>
</dbReference>
<evidence type="ECO:0000256" key="3">
    <source>
        <dbReference type="ARBA" id="ARBA00023098"/>
    </source>
</evidence>
<dbReference type="GO" id="GO:0008202">
    <property type="term" value="P:steroid metabolic process"/>
    <property type="evidence" value="ECO:0007669"/>
    <property type="project" value="UniProtKB-KW"/>
</dbReference>
<dbReference type="InterPro" id="IPR002347">
    <property type="entry name" value="SDR_fam"/>
</dbReference>
<evidence type="ECO:0000256" key="5">
    <source>
        <dbReference type="ARBA" id="ARBA00050257"/>
    </source>
</evidence>
<evidence type="ECO:0000256" key="1">
    <source>
        <dbReference type="ARBA" id="ARBA00006484"/>
    </source>
</evidence>
<dbReference type="InterPro" id="IPR036291">
    <property type="entry name" value="NAD(P)-bd_dom_sf"/>
</dbReference>
<comment type="catalytic activity">
    <reaction evidence="8">
        <text>3-oxo-5beta-cholan-24-oate + NADH + H(+) = isolithocholate + NAD(+)</text>
        <dbReference type="Rhea" id="RHEA:47508"/>
        <dbReference type="ChEBI" id="CHEBI:11867"/>
        <dbReference type="ChEBI" id="CHEBI:15378"/>
        <dbReference type="ChEBI" id="CHEBI:57540"/>
        <dbReference type="ChEBI" id="CHEBI:57945"/>
        <dbReference type="ChEBI" id="CHEBI:87728"/>
        <dbReference type="EC" id="1.1.1.391"/>
    </reaction>
    <physiologicalReaction direction="left-to-right" evidence="8">
        <dbReference type="Rhea" id="RHEA:47509"/>
    </physiologicalReaction>
</comment>
<keyword evidence="4" id="KW-0753">Steroid metabolism</keyword>
<dbReference type="PRINTS" id="PR00081">
    <property type="entry name" value="GDHRDH"/>
</dbReference>
<dbReference type="PANTHER" id="PTHR42879">
    <property type="entry name" value="3-OXOACYL-(ACYL-CARRIER-PROTEIN) REDUCTASE"/>
    <property type="match status" value="1"/>
</dbReference>
<accession>A0A842JJA3</accession>
<evidence type="ECO:0000256" key="10">
    <source>
        <dbReference type="ARBA" id="ARBA00081284"/>
    </source>
</evidence>
<name>A0A842JJA3_9ACTN</name>